<evidence type="ECO:0000256" key="5">
    <source>
        <dbReference type="SAM" id="MobiDB-lite"/>
    </source>
</evidence>
<feature type="chain" id="PRO_5031164066" evidence="6">
    <location>
        <begin position="26"/>
        <end position="239"/>
    </location>
</feature>
<feature type="region of interest" description="Disordered" evidence="5">
    <location>
        <begin position="211"/>
        <end position="239"/>
    </location>
</feature>
<dbReference type="Pfam" id="PF00691">
    <property type="entry name" value="OmpA"/>
    <property type="match status" value="1"/>
</dbReference>
<dbReference type="Proteomes" id="UP000566813">
    <property type="component" value="Unassembled WGS sequence"/>
</dbReference>
<gene>
    <name evidence="8" type="ORF">H7F51_12320</name>
</gene>
<dbReference type="PANTHER" id="PTHR30329">
    <property type="entry name" value="STATOR ELEMENT OF FLAGELLAR MOTOR COMPLEX"/>
    <property type="match status" value="1"/>
</dbReference>
<protein>
    <submittedName>
        <fullName evidence="8">OmpA family protein</fullName>
    </submittedName>
</protein>
<dbReference type="RefSeq" id="WP_185664612.1">
    <property type="nucleotide sequence ID" value="NZ_JACLAW010000009.1"/>
</dbReference>
<reference evidence="8 9" key="1">
    <citation type="submission" date="2020-08" db="EMBL/GenBank/DDBJ databases">
        <title>The genome sequence of type strain Novosphingobium flavum NBRC 111647.</title>
        <authorList>
            <person name="Liu Y."/>
        </authorList>
    </citation>
    <scope>NUCLEOTIDE SEQUENCE [LARGE SCALE GENOMIC DNA]</scope>
    <source>
        <strain evidence="8 9">NBRC 111647</strain>
    </source>
</reference>
<evidence type="ECO:0000256" key="4">
    <source>
        <dbReference type="PROSITE-ProRule" id="PRU00473"/>
    </source>
</evidence>
<evidence type="ECO:0000259" key="7">
    <source>
        <dbReference type="PROSITE" id="PS51123"/>
    </source>
</evidence>
<evidence type="ECO:0000256" key="1">
    <source>
        <dbReference type="ARBA" id="ARBA00004442"/>
    </source>
</evidence>
<feature type="signal peptide" evidence="6">
    <location>
        <begin position="1"/>
        <end position="25"/>
    </location>
</feature>
<dbReference type="InterPro" id="IPR006665">
    <property type="entry name" value="OmpA-like"/>
</dbReference>
<name>A0A7X1FSS0_9SPHN</name>
<dbReference type="AlphaFoldDB" id="A0A7X1FSS0"/>
<proteinExistence type="predicted"/>
<evidence type="ECO:0000256" key="2">
    <source>
        <dbReference type="ARBA" id="ARBA00023136"/>
    </source>
</evidence>
<dbReference type="PROSITE" id="PS51123">
    <property type="entry name" value="OMPA_2"/>
    <property type="match status" value="1"/>
</dbReference>
<dbReference type="InterPro" id="IPR050330">
    <property type="entry name" value="Bact_OuterMem_StrucFunc"/>
</dbReference>
<feature type="compositionally biased region" description="Basic and acidic residues" evidence="5">
    <location>
        <begin position="214"/>
        <end position="239"/>
    </location>
</feature>
<keyword evidence="6" id="KW-0732">Signal</keyword>
<accession>A0A7X1FSS0</accession>
<evidence type="ECO:0000256" key="3">
    <source>
        <dbReference type="ARBA" id="ARBA00023237"/>
    </source>
</evidence>
<dbReference type="GO" id="GO:0009279">
    <property type="term" value="C:cell outer membrane"/>
    <property type="evidence" value="ECO:0007669"/>
    <property type="project" value="UniProtKB-SubCell"/>
</dbReference>
<dbReference type="InterPro" id="IPR006664">
    <property type="entry name" value="OMP_bac"/>
</dbReference>
<evidence type="ECO:0000313" key="9">
    <source>
        <dbReference type="Proteomes" id="UP000566813"/>
    </source>
</evidence>
<feature type="domain" description="OmpA-like" evidence="7">
    <location>
        <begin position="125"/>
        <end position="239"/>
    </location>
</feature>
<keyword evidence="9" id="KW-1185">Reference proteome</keyword>
<comment type="subcellular location">
    <subcellularLocation>
        <location evidence="1">Cell outer membrane</location>
    </subcellularLocation>
</comment>
<evidence type="ECO:0000256" key="6">
    <source>
        <dbReference type="SAM" id="SignalP"/>
    </source>
</evidence>
<sequence>MLSKKTVTAAGSVALSLALAGAAHAQGSGADLMALDGSALRGELQSRYDEALAMTRDAAVVSADDNRFLWASQAKAQCGIAIGFMKSSTKDPVSIGKCVDAAMRMKMAPVPIVAPPPPPPPAALPEACSQPIAGIVFFEWDSSVVPDSAGQTLDSVVNYAKVCSWQHLNVTGHTDRSGSDAYNNALSVRRAQAVATQLEAKGMPAGVLQVVGRGETEPKVPTPDGERNPTNRRVELTVQ</sequence>
<dbReference type="InterPro" id="IPR036737">
    <property type="entry name" value="OmpA-like_sf"/>
</dbReference>
<keyword evidence="3" id="KW-0998">Cell outer membrane</keyword>
<dbReference type="PANTHER" id="PTHR30329:SF21">
    <property type="entry name" value="LIPOPROTEIN YIAD-RELATED"/>
    <property type="match status" value="1"/>
</dbReference>
<comment type="caution">
    <text evidence="8">The sequence shown here is derived from an EMBL/GenBank/DDBJ whole genome shotgun (WGS) entry which is preliminary data.</text>
</comment>
<dbReference type="CDD" id="cd07185">
    <property type="entry name" value="OmpA_C-like"/>
    <property type="match status" value="1"/>
</dbReference>
<dbReference type="Gene3D" id="3.30.1330.60">
    <property type="entry name" value="OmpA-like domain"/>
    <property type="match status" value="1"/>
</dbReference>
<dbReference type="SUPFAM" id="SSF103088">
    <property type="entry name" value="OmpA-like"/>
    <property type="match status" value="1"/>
</dbReference>
<dbReference type="EMBL" id="JACLAW010000009">
    <property type="protein sequence ID" value="MBC2666305.1"/>
    <property type="molecule type" value="Genomic_DNA"/>
</dbReference>
<dbReference type="PRINTS" id="PR01021">
    <property type="entry name" value="OMPADOMAIN"/>
</dbReference>
<evidence type="ECO:0000313" key="8">
    <source>
        <dbReference type="EMBL" id="MBC2666305.1"/>
    </source>
</evidence>
<organism evidence="8 9">
    <name type="scientific">Novosphingobium flavum</name>
    <dbReference type="NCBI Taxonomy" id="1778672"/>
    <lineage>
        <taxon>Bacteria</taxon>
        <taxon>Pseudomonadati</taxon>
        <taxon>Pseudomonadota</taxon>
        <taxon>Alphaproteobacteria</taxon>
        <taxon>Sphingomonadales</taxon>
        <taxon>Sphingomonadaceae</taxon>
        <taxon>Novosphingobium</taxon>
    </lineage>
</organism>
<keyword evidence="2 4" id="KW-0472">Membrane</keyword>